<organism evidence="1 2">
    <name type="scientific">Stegodyphus mimosarum</name>
    <name type="common">African social velvet spider</name>
    <dbReference type="NCBI Taxonomy" id="407821"/>
    <lineage>
        <taxon>Eukaryota</taxon>
        <taxon>Metazoa</taxon>
        <taxon>Ecdysozoa</taxon>
        <taxon>Arthropoda</taxon>
        <taxon>Chelicerata</taxon>
        <taxon>Arachnida</taxon>
        <taxon>Araneae</taxon>
        <taxon>Araneomorphae</taxon>
        <taxon>Entelegynae</taxon>
        <taxon>Eresoidea</taxon>
        <taxon>Eresidae</taxon>
        <taxon>Stegodyphus</taxon>
    </lineage>
</organism>
<sequence length="44" mass="5368">MHFESLLQFFISIFNFSYNFANLINSTFFSNHLFLEFETRIIAR</sequence>
<reference evidence="1 2" key="1">
    <citation type="submission" date="2013-11" db="EMBL/GenBank/DDBJ databases">
        <title>Genome sequencing of Stegodyphus mimosarum.</title>
        <authorList>
            <person name="Bechsgaard J."/>
        </authorList>
    </citation>
    <scope>NUCLEOTIDE SEQUENCE [LARGE SCALE GENOMIC DNA]</scope>
</reference>
<name>A0A087TL06_STEMI</name>
<accession>A0A087TL06</accession>
<gene>
    <name evidence="1" type="ORF">X975_23405</name>
</gene>
<dbReference type="Proteomes" id="UP000054359">
    <property type="component" value="Unassembled WGS sequence"/>
</dbReference>
<evidence type="ECO:0000313" key="2">
    <source>
        <dbReference type="Proteomes" id="UP000054359"/>
    </source>
</evidence>
<feature type="non-terminal residue" evidence="1">
    <location>
        <position position="44"/>
    </location>
</feature>
<evidence type="ECO:0000313" key="1">
    <source>
        <dbReference type="EMBL" id="KFM65795.1"/>
    </source>
</evidence>
<keyword evidence="2" id="KW-1185">Reference proteome</keyword>
<protein>
    <submittedName>
        <fullName evidence="1">Uncharacterized protein</fullName>
    </submittedName>
</protein>
<dbReference type="AlphaFoldDB" id="A0A087TL06"/>
<dbReference type="EMBL" id="KK115712">
    <property type="protein sequence ID" value="KFM65795.1"/>
    <property type="molecule type" value="Genomic_DNA"/>
</dbReference>
<proteinExistence type="predicted"/>